<dbReference type="PANTHER" id="PTHR33993:SF14">
    <property type="entry name" value="GB|AAF24581.1"/>
    <property type="match status" value="1"/>
</dbReference>
<dbReference type="PROSITE" id="PS51819">
    <property type="entry name" value="VOC"/>
    <property type="match status" value="3"/>
</dbReference>
<dbReference type="AlphaFoldDB" id="A0A7W3MZQ8"/>
<evidence type="ECO:0000313" key="3">
    <source>
        <dbReference type="Proteomes" id="UP000539313"/>
    </source>
</evidence>
<sequence>MSDPSADPFEALREPVRPVDPDPIFAERLRERLRRALLEPTGGIMTTGTIIDRPAGAATGEARLHTLNAYLTVDDARRALEWYPRAFGARVLGEPTVMPDGRIGHAELAVGDSVFMLADEWPELALAGPRARGGASVSLYLRVPDVDAVVDRAVREGATLDRPVADAPYGRNGVVYDPFGHRWMIITPAPEEAAAGPRLRTGDIGYVSLWVPDVERAAAFYQAVLGWRYQPGSSEQGRMVEGLSQPMGLWGGREHRTLMPCFAVEDVHEAVRRIRDAGGEATEPRTEPYGRVADCTDDQGMAFAVFEPGEGGRAPADRPRHGEISYLTFEVPDSARFRAFFGHVLGWEFVRGRVEDGWEARIDGTPVRYMVGLQGGHERPAVVPMYAVDDIDVAVQNVRAAGGTATEPSRESYGMSSYCSDDQGTRFYLGQH</sequence>
<organism evidence="2 3">
    <name type="scientific">Thermomonospora cellulosilytica</name>
    <dbReference type="NCBI Taxonomy" id="1411118"/>
    <lineage>
        <taxon>Bacteria</taxon>
        <taxon>Bacillati</taxon>
        <taxon>Actinomycetota</taxon>
        <taxon>Actinomycetes</taxon>
        <taxon>Streptosporangiales</taxon>
        <taxon>Thermomonosporaceae</taxon>
        <taxon>Thermomonospora</taxon>
    </lineage>
</organism>
<evidence type="ECO:0000313" key="2">
    <source>
        <dbReference type="EMBL" id="MBA9004886.1"/>
    </source>
</evidence>
<feature type="domain" description="VOC" evidence="1">
    <location>
        <begin position="203"/>
        <end position="308"/>
    </location>
</feature>
<dbReference type="EMBL" id="JACJII010000001">
    <property type="protein sequence ID" value="MBA9004886.1"/>
    <property type="molecule type" value="Genomic_DNA"/>
</dbReference>
<feature type="domain" description="VOC" evidence="1">
    <location>
        <begin position="323"/>
        <end position="432"/>
    </location>
</feature>
<reference evidence="2 3" key="1">
    <citation type="submission" date="2020-08" db="EMBL/GenBank/DDBJ databases">
        <title>Sequencing the genomes of 1000 actinobacteria strains.</title>
        <authorList>
            <person name="Klenk H.-P."/>
        </authorList>
    </citation>
    <scope>NUCLEOTIDE SEQUENCE [LARGE SCALE GENOMIC DNA]</scope>
    <source>
        <strain evidence="2 3">DSM 45823</strain>
    </source>
</reference>
<feature type="domain" description="VOC" evidence="1">
    <location>
        <begin position="63"/>
        <end position="188"/>
    </location>
</feature>
<dbReference type="Gene3D" id="3.30.720.120">
    <property type="match status" value="1"/>
</dbReference>
<gene>
    <name evidence="2" type="ORF">HNR21_003768</name>
</gene>
<dbReference type="InterPro" id="IPR037523">
    <property type="entry name" value="VOC_core"/>
</dbReference>
<name>A0A7W3MZQ8_9ACTN</name>
<proteinExistence type="predicted"/>
<accession>A0A7W3MZQ8</accession>
<dbReference type="RefSeq" id="WP_182706213.1">
    <property type="nucleotide sequence ID" value="NZ_JACJII010000001.1"/>
</dbReference>
<keyword evidence="3" id="KW-1185">Reference proteome</keyword>
<dbReference type="Pfam" id="PF00903">
    <property type="entry name" value="Glyoxalase"/>
    <property type="match status" value="2"/>
</dbReference>
<dbReference type="InterPro" id="IPR029068">
    <property type="entry name" value="Glyas_Bleomycin-R_OHBP_Dase"/>
</dbReference>
<evidence type="ECO:0000259" key="1">
    <source>
        <dbReference type="PROSITE" id="PS51819"/>
    </source>
</evidence>
<protein>
    <submittedName>
        <fullName evidence="2">Putative glyoxalase superfamily protein PhnB</fullName>
    </submittedName>
</protein>
<dbReference type="CDD" id="cd07246">
    <property type="entry name" value="VOC_like"/>
    <property type="match status" value="1"/>
</dbReference>
<dbReference type="Proteomes" id="UP000539313">
    <property type="component" value="Unassembled WGS sequence"/>
</dbReference>
<dbReference type="Pfam" id="PF18029">
    <property type="entry name" value="Glyoxalase_6"/>
    <property type="match status" value="1"/>
</dbReference>
<dbReference type="PANTHER" id="PTHR33993">
    <property type="entry name" value="GLYOXALASE-RELATED"/>
    <property type="match status" value="1"/>
</dbReference>
<dbReference type="Gene3D" id="3.10.180.10">
    <property type="entry name" value="2,3-Dihydroxybiphenyl 1,2-Dioxygenase, domain 1"/>
    <property type="match status" value="2"/>
</dbReference>
<dbReference type="InterPro" id="IPR041581">
    <property type="entry name" value="Glyoxalase_6"/>
</dbReference>
<dbReference type="InterPro" id="IPR004360">
    <property type="entry name" value="Glyas_Fos-R_dOase_dom"/>
</dbReference>
<comment type="caution">
    <text evidence="2">The sequence shown here is derived from an EMBL/GenBank/DDBJ whole genome shotgun (WGS) entry which is preliminary data.</text>
</comment>
<dbReference type="InterPro" id="IPR052164">
    <property type="entry name" value="Anthracycline_SecMetBiosynth"/>
</dbReference>
<dbReference type="Gene3D" id="3.30.720.110">
    <property type="match status" value="1"/>
</dbReference>
<dbReference type="SUPFAM" id="SSF54593">
    <property type="entry name" value="Glyoxalase/Bleomycin resistance protein/Dihydroxybiphenyl dioxygenase"/>
    <property type="match status" value="3"/>
</dbReference>